<reference evidence="2" key="1">
    <citation type="submission" date="2016-06" db="EMBL/GenBank/DDBJ databases">
        <title>Parallel loss of symbiosis genes in relatives of nitrogen-fixing non-legume Parasponia.</title>
        <authorList>
            <person name="Van Velzen R."/>
            <person name="Holmer R."/>
            <person name="Bu F."/>
            <person name="Rutten L."/>
            <person name="Van Zeijl A."/>
            <person name="Liu W."/>
            <person name="Santuari L."/>
            <person name="Cao Q."/>
            <person name="Sharma T."/>
            <person name="Shen D."/>
            <person name="Roswanjaya Y."/>
            <person name="Wardhani T."/>
            <person name="Kalhor M.S."/>
            <person name="Jansen J."/>
            <person name="Van den Hoogen J."/>
            <person name="Gungor B."/>
            <person name="Hartog M."/>
            <person name="Hontelez J."/>
            <person name="Verver J."/>
            <person name="Yang W.-C."/>
            <person name="Schijlen E."/>
            <person name="Repin R."/>
            <person name="Schilthuizen M."/>
            <person name="Schranz E."/>
            <person name="Heidstra R."/>
            <person name="Miyata K."/>
            <person name="Fedorova E."/>
            <person name="Kohlen W."/>
            <person name="Bisseling T."/>
            <person name="Smit S."/>
            <person name="Geurts R."/>
        </authorList>
    </citation>
    <scope>NUCLEOTIDE SEQUENCE [LARGE SCALE GENOMIC DNA]</scope>
    <source>
        <strain evidence="2">cv. WU1-14</strain>
    </source>
</reference>
<gene>
    <name evidence="1" type="ORF">PanWU01x14_267000</name>
</gene>
<dbReference type="OrthoDB" id="1745566at2759"/>
<comment type="caution">
    <text evidence="1">The sequence shown here is derived from an EMBL/GenBank/DDBJ whole genome shotgun (WGS) entry which is preliminary data.</text>
</comment>
<dbReference type="EMBL" id="JXTB01000350">
    <property type="protein sequence ID" value="PON44465.1"/>
    <property type="molecule type" value="Genomic_DNA"/>
</dbReference>
<proteinExistence type="predicted"/>
<accession>A0A2P5B6Q9</accession>
<evidence type="ECO:0000313" key="2">
    <source>
        <dbReference type="Proteomes" id="UP000237105"/>
    </source>
</evidence>
<dbReference type="Proteomes" id="UP000237105">
    <property type="component" value="Unassembled WGS sequence"/>
</dbReference>
<protein>
    <submittedName>
        <fullName evidence="1">Uncharacterized protein</fullName>
    </submittedName>
</protein>
<name>A0A2P5B6Q9_PARAD</name>
<organism evidence="1 2">
    <name type="scientific">Parasponia andersonii</name>
    <name type="common">Sponia andersonii</name>
    <dbReference type="NCBI Taxonomy" id="3476"/>
    <lineage>
        <taxon>Eukaryota</taxon>
        <taxon>Viridiplantae</taxon>
        <taxon>Streptophyta</taxon>
        <taxon>Embryophyta</taxon>
        <taxon>Tracheophyta</taxon>
        <taxon>Spermatophyta</taxon>
        <taxon>Magnoliopsida</taxon>
        <taxon>eudicotyledons</taxon>
        <taxon>Gunneridae</taxon>
        <taxon>Pentapetalae</taxon>
        <taxon>rosids</taxon>
        <taxon>fabids</taxon>
        <taxon>Rosales</taxon>
        <taxon>Cannabaceae</taxon>
        <taxon>Parasponia</taxon>
    </lineage>
</organism>
<keyword evidence="2" id="KW-1185">Reference proteome</keyword>
<evidence type="ECO:0000313" key="1">
    <source>
        <dbReference type="EMBL" id="PON44465.1"/>
    </source>
</evidence>
<sequence>MLGQIPLPPGDRDCAHEHDHKRVVELASFVDDRDRQGLLTLFEYNNEREEDCNNGSRFRCYVCAMKEYGSVDSWTKSESNISLSKPFSVVGFLSESMSLIRVTDGSMILYDTKTQRKECIRIDAHTKILSYVRTYMESFFRLKKN</sequence>
<dbReference type="AlphaFoldDB" id="A0A2P5B6Q9"/>